<evidence type="ECO:0000313" key="1">
    <source>
        <dbReference type="EMBL" id="OOZ35656.1"/>
    </source>
</evidence>
<reference evidence="1 2" key="1">
    <citation type="submission" date="2016-11" db="EMBL/GenBank/DDBJ databases">
        <title>Mixed transmission modes and dynamic genome evolution in an obligate animal-bacterial symbiosis.</title>
        <authorList>
            <person name="Russell S.L."/>
            <person name="Corbett-Detig R.B."/>
            <person name="Cavanaugh C.M."/>
        </authorList>
    </citation>
    <scope>NUCLEOTIDE SEQUENCE [LARGE SCALE GENOMIC DNA]</scope>
    <source>
        <strain evidence="1">Se-Cadez</strain>
    </source>
</reference>
<dbReference type="AlphaFoldDB" id="A0A1T2KSI6"/>
<evidence type="ECO:0000313" key="2">
    <source>
        <dbReference type="Proteomes" id="UP000190896"/>
    </source>
</evidence>
<comment type="caution">
    <text evidence="1">The sequence shown here is derived from an EMBL/GenBank/DDBJ whole genome shotgun (WGS) entry which is preliminary data.</text>
</comment>
<sequence>MLGSLYLQQDEGFDQGQGVSYSGGYRSVFMKKMKYRLLISLVLLMPALGLAGFDEAEEANRAGDRETAFMEYKLAALNGDIRAFGKLGGLYLHGVGTPKDPVMAYVWFGLSDLAGDRYAKGYQDAVAGIMTSAQFETAKERLAEYREKLGLSKKPEDQ</sequence>
<organism evidence="1 2">
    <name type="scientific">Solemya velesiana gill symbiont</name>
    <dbReference type="NCBI Taxonomy" id="1918948"/>
    <lineage>
        <taxon>Bacteria</taxon>
        <taxon>Pseudomonadati</taxon>
        <taxon>Pseudomonadota</taxon>
        <taxon>Gammaproteobacteria</taxon>
        <taxon>sulfur-oxidizing symbionts</taxon>
    </lineage>
</organism>
<dbReference type="EMBL" id="MPRJ01000086">
    <property type="protein sequence ID" value="OOZ35656.1"/>
    <property type="molecule type" value="Genomic_DNA"/>
</dbReference>
<accession>A0A1T2KSI6</accession>
<dbReference type="RefSeq" id="WP_078488059.1">
    <property type="nucleotide sequence ID" value="NZ_MPRJ01000086.1"/>
</dbReference>
<dbReference type="OrthoDB" id="8561742at2"/>
<proteinExistence type="predicted"/>
<gene>
    <name evidence="1" type="ORF">BOW51_11010</name>
</gene>
<dbReference type="InterPro" id="IPR011990">
    <property type="entry name" value="TPR-like_helical_dom_sf"/>
</dbReference>
<keyword evidence="2" id="KW-1185">Reference proteome</keyword>
<name>A0A1T2KSI6_9GAMM</name>
<protein>
    <recommendedName>
        <fullName evidence="3">Sel1 repeat family protein</fullName>
    </recommendedName>
</protein>
<dbReference type="SUPFAM" id="SSF81901">
    <property type="entry name" value="HCP-like"/>
    <property type="match status" value="1"/>
</dbReference>
<dbReference type="Gene3D" id="1.25.40.10">
    <property type="entry name" value="Tetratricopeptide repeat domain"/>
    <property type="match status" value="1"/>
</dbReference>
<dbReference type="Proteomes" id="UP000190896">
    <property type="component" value="Unassembled WGS sequence"/>
</dbReference>
<evidence type="ECO:0008006" key="3">
    <source>
        <dbReference type="Google" id="ProtNLM"/>
    </source>
</evidence>